<protein>
    <submittedName>
        <fullName evidence="2 3">Acetyltransferase</fullName>
    </submittedName>
</protein>
<dbReference type="Proteomes" id="UP000255277">
    <property type="component" value="Unassembled WGS sequence"/>
</dbReference>
<reference evidence="3 4" key="1">
    <citation type="submission" date="2018-06" db="EMBL/GenBank/DDBJ databases">
        <authorList>
            <consortium name="Pathogen Informatics"/>
            <person name="Doyle S."/>
        </authorList>
    </citation>
    <scope>NUCLEOTIDE SEQUENCE [LARGE SCALE GENOMIC DNA]</scope>
    <source>
        <strain evidence="3 4">NCTC12195</strain>
    </source>
</reference>
<dbReference type="GeneID" id="93844478"/>
<dbReference type="Proteomes" id="UP000321057">
    <property type="component" value="Unassembled WGS sequence"/>
</dbReference>
<organism evidence="3 4">
    <name type="scientific">Staphylococcus gallinarum</name>
    <dbReference type="NCBI Taxonomy" id="1293"/>
    <lineage>
        <taxon>Bacteria</taxon>
        <taxon>Bacillati</taxon>
        <taxon>Bacillota</taxon>
        <taxon>Bacilli</taxon>
        <taxon>Bacillales</taxon>
        <taxon>Staphylococcaceae</taxon>
        <taxon>Staphylococcus</taxon>
    </lineage>
</organism>
<evidence type="ECO:0000259" key="1">
    <source>
        <dbReference type="PROSITE" id="PS51186"/>
    </source>
</evidence>
<accession>A0A0D0RN69</accession>
<dbReference type="PROSITE" id="PS51186">
    <property type="entry name" value="GNAT"/>
    <property type="match status" value="1"/>
</dbReference>
<evidence type="ECO:0000313" key="4">
    <source>
        <dbReference type="Proteomes" id="UP000255277"/>
    </source>
</evidence>
<feature type="domain" description="N-acetyltransferase" evidence="1">
    <location>
        <begin position="151"/>
        <end position="290"/>
    </location>
</feature>
<evidence type="ECO:0000313" key="2">
    <source>
        <dbReference type="EMBL" id="GEQ05674.1"/>
    </source>
</evidence>
<dbReference type="CDD" id="cd04301">
    <property type="entry name" value="NAT_SF"/>
    <property type="match status" value="1"/>
</dbReference>
<reference evidence="2 5" key="2">
    <citation type="submission" date="2019-07" db="EMBL/GenBank/DDBJ databases">
        <title>Whole genome shotgun sequence of Staphylococcus gallinarum NBRC 109767.</title>
        <authorList>
            <person name="Hosoyama A."/>
            <person name="Uohara A."/>
            <person name="Ohji S."/>
            <person name="Ichikawa N."/>
        </authorList>
    </citation>
    <scope>NUCLEOTIDE SEQUENCE [LARGE SCALE GENOMIC DNA]</scope>
    <source>
        <strain evidence="2 5">NBRC 109767</strain>
    </source>
</reference>
<dbReference type="InterPro" id="IPR016181">
    <property type="entry name" value="Acyl_CoA_acyltransferase"/>
</dbReference>
<proteinExistence type="predicted"/>
<dbReference type="PANTHER" id="PTHR43415">
    <property type="entry name" value="SPERMIDINE N(1)-ACETYLTRANSFERASE"/>
    <property type="match status" value="1"/>
</dbReference>
<dbReference type="Gene3D" id="3.40.630.30">
    <property type="match status" value="1"/>
</dbReference>
<keyword evidence="5" id="KW-1185">Reference proteome</keyword>
<sequence>MKTIKLNDYDQITSFINDADYHSASYLYKLPQAREAIKAQIEEAIEDPGVYAHLDDNNEIIMLILAFKYEENKYKVLGPFIKHNTTPDLQMYHDLFITLANSKPDTANFNFSFEENEQNYSKFMKHIQASYSFTDYHLITSQDVGEIEHAQNITEYKPAYYRAFAKLHQRTFKHDVMTADEIIDSLDDNNRLFIFMSEGLLKGYLYLQVFEGNHNAEIKYFSSHSDYRLMGIAFDLLSHALHYAFTHYDINKIYFKIRSKNNTLVERFNELGFNINYEYRKFKYVASHIE</sequence>
<dbReference type="PANTHER" id="PTHR43415:SF6">
    <property type="entry name" value="SPERMIDINE N(1)-ACETYLTRANSFERASE"/>
    <property type="match status" value="1"/>
</dbReference>
<dbReference type="RefSeq" id="WP_042739089.1">
    <property type="nucleotide sequence ID" value="NZ_BKAX01000004.1"/>
</dbReference>
<dbReference type="EMBL" id="UHDK01000001">
    <property type="protein sequence ID" value="SUM34453.1"/>
    <property type="molecule type" value="Genomic_DNA"/>
</dbReference>
<evidence type="ECO:0000313" key="5">
    <source>
        <dbReference type="Proteomes" id="UP000321057"/>
    </source>
</evidence>
<dbReference type="OrthoDB" id="2417302at2"/>
<dbReference type="AlphaFoldDB" id="A0A0D0RN69"/>
<dbReference type="EMBL" id="BKAX01000004">
    <property type="protein sequence ID" value="GEQ05674.1"/>
    <property type="molecule type" value="Genomic_DNA"/>
</dbReference>
<dbReference type="InterPro" id="IPR000182">
    <property type="entry name" value="GNAT_dom"/>
</dbReference>
<gene>
    <name evidence="3" type="ORF">NCTC12195_03978</name>
    <name evidence="2" type="ORF">SGA02_15020</name>
</gene>
<name>A0A0D0RN69_STAGA</name>
<dbReference type="SUPFAM" id="SSF55729">
    <property type="entry name" value="Acyl-CoA N-acyltransferases (Nat)"/>
    <property type="match status" value="1"/>
</dbReference>
<keyword evidence="3" id="KW-0808">Transferase</keyword>
<dbReference type="GO" id="GO:0004145">
    <property type="term" value="F:diamine N-acetyltransferase activity"/>
    <property type="evidence" value="ECO:0007669"/>
    <property type="project" value="TreeGrafter"/>
</dbReference>
<evidence type="ECO:0000313" key="3">
    <source>
        <dbReference type="EMBL" id="SUM34453.1"/>
    </source>
</evidence>
<dbReference type="STRING" id="1293.SH09_07815"/>
<dbReference type="Pfam" id="PF00583">
    <property type="entry name" value="Acetyltransf_1"/>
    <property type="match status" value="1"/>
</dbReference>